<gene>
    <name evidence="7" type="ORF">SAMN05216548_103153</name>
</gene>
<protein>
    <submittedName>
        <fullName evidence="7">4-hydroxy-tetrahydrodipicolinate synthase</fullName>
    </submittedName>
</protein>
<feature type="active site" description="Proton donor/acceptor" evidence="5">
    <location>
        <position position="153"/>
    </location>
</feature>
<dbReference type="PIRSF" id="PIRSF001365">
    <property type="entry name" value="DHDPS"/>
    <property type="match status" value="1"/>
</dbReference>
<dbReference type="PANTHER" id="PTHR12128:SF66">
    <property type="entry name" value="4-HYDROXY-2-OXOGLUTARATE ALDOLASE, MITOCHONDRIAL"/>
    <property type="match status" value="1"/>
</dbReference>
<dbReference type="PRINTS" id="PR00146">
    <property type="entry name" value="DHPICSNTHASE"/>
</dbReference>
<dbReference type="SUPFAM" id="SSF51569">
    <property type="entry name" value="Aldolase"/>
    <property type="match status" value="1"/>
</dbReference>
<evidence type="ECO:0000313" key="8">
    <source>
        <dbReference type="Proteomes" id="UP000199647"/>
    </source>
</evidence>
<evidence type="ECO:0000256" key="2">
    <source>
        <dbReference type="ARBA" id="ARBA00023239"/>
    </source>
</evidence>
<dbReference type="InterPro" id="IPR002220">
    <property type="entry name" value="DapA-like"/>
</dbReference>
<dbReference type="SMART" id="SM01130">
    <property type="entry name" value="DHDPS"/>
    <property type="match status" value="1"/>
</dbReference>
<dbReference type="OrthoDB" id="9778880at2"/>
<dbReference type="PANTHER" id="PTHR12128">
    <property type="entry name" value="DIHYDRODIPICOLINATE SYNTHASE"/>
    <property type="match status" value="1"/>
</dbReference>
<dbReference type="InterPro" id="IPR013785">
    <property type="entry name" value="Aldolase_TIM"/>
</dbReference>
<evidence type="ECO:0000256" key="1">
    <source>
        <dbReference type="ARBA" id="ARBA00007592"/>
    </source>
</evidence>
<keyword evidence="3" id="KW-0704">Schiff base</keyword>
<dbReference type="RefSeq" id="WP_092495762.1">
    <property type="nucleotide sequence ID" value="NZ_FOFG01000003.1"/>
</dbReference>
<evidence type="ECO:0000256" key="4">
    <source>
        <dbReference type="PIRNR" id="PIRNR001365"/>
    </source>
</evidence>
<dbReference type="Proteomes" id="UP000199647">
    <property type="component" value="Unassembled WGS sequence"/>
</dbReference>
<evidence type="ECO:0000256" key="6">
    <source>
        <dbReference type="PIRSR" id="PIRSR001365-2"/>
    </source>
</evidence>
<dbReference type="InterPro" id="IPR020624">
    <property type="entry name" value="Schiff_base-form_aldolases_CS"/>
</dbReference>
<comment type="similarity">
    <text evidence="1 4">Belongs to the DapA family.</text>
</comment>
<keyword evidence="8" id="KW-1185">Reference proteome</keyword>
<evidence type="ECO:0000313" key="7">
    <source>
        <dbReference type="EMBL" id="SEQ24159.1"/>
    </source>
</evidence>
<dbReference type="STRING" id="1855383.SAMN05216548_103153"/>
<evidence type="ECO:0000256" key="3">
    <source>
        <dbReference type="ARBA" id="ARBA00023270"/>
    </source>
</evidence>
<dbReference type="EMBL" id="FOFG01000003">
    <property type="protein sequence ID" value="SEQ24159.1"/>
    <property type="molecule type" value="Genomic_DNA"/>
</dbReference>
<organism evidence="7 8">
    <name type="scientific">Faunimonas pinastri</name>
    <dbReference type="NCBI Taxonomy" id="1855383"/>
    <lineage>
        <taxon>Bacteria</taxon>
        <taxon>Pseudomonadati</taxon>
        <taxon>Pseudomonadota</taxon>
        <taxon>Alphaproteobacteria</taxon>
        <taxon>Hyphomicrobiales</taxon>
        <taxon>Afifellaceae</taxon>
        <taxon>Faunimonas</taxon>
    </lineage>
</organism>
<proteinExistence type="inferred from homology"/>
<accession>A0A1H9EET7</accession>
<dbReference type="AlphaFoldDB" id="A0A1H9EET7"/>
<dbReference type="Gene3D" id="3.20.20.70">
    <property type="entry name" value="Aldolase class I"/>
    <property type="match status" value="1"/>
</dbReference>
<dbReference type="CDD" id="cd00408">
    <property type="entry name" value="DHDPS-like"/>
    <property type="match status" value="1"/>
</dbReference>
<dbReference type="PROSITE" id="PS00665">
    <property type="entry name" value="DHDPS_1"/>
    <property type="match status" value="1"/>
</dbReference>
<dbReference type="GO" id="GO:0008840">
    <property type="term" value="F:4-hydroxy-tetrahydrodipicolinate synthase activity"/>
    <property type="evidence" value="ECO:0007669"/>
    <property type="project" value="TreeGrafter"/>
</dbReference>
<sequence length="310" mass="33384">MTTTTLERPVAAKPASIRDTLKGILPPFTMPFDQRGEIVFSAIKEQVDFAVGKGVNGIVVGGSTGEGHTLGAGEFIKVMEASHEALAGRRPLIAGLIVNSTREAIERVKALDGMDIAALQITPVHYLFKPSAQNTVEHFRAIHEATGIPILIYNVIPWNYLSVDLMLQVMKEVPGVVGMKQSSGDLKSVSDLMGSVSDQNVVLSGIDALLYPSFALGAHGAISALTAAVPGVTVKLWNAVQSKDFDTALRIHNALNQLWNVLKHDNLPACVKYIQHRQGLGFFYARAPMDQVSDEQKAAINPALDRVLAL</sequence>
<feature type="binding site" evidence="6">
    <location>
        <position position="64"/>
    </location>
    <ligand>
        <name>pyruvate</name>
        <dbReference type="ChEBI" id="CHEBI:15361"/>
    </ligand>
</feature>
<feature type="active site" description="Schiff-base intermediate with substrate" evidence="5">
    <location>
        <position position="180"/>
    </location>
</feature>
<keyword evidence="2 4" id="KW-0456">Lyase</keyword>
<evidence type="ECO:0000256" key="5">
    <source>
        <dbReference type="PIRSR" id="PIRSR001365-1"/>
    </source>
</evidence>
<dbReference type="Pfam" id="PF00701">
    <property type="entry name" value="DHDPS"/>
    <property type="match status" value="1"/>
</dbReference>
<reference evidence="7 8" key="1">
    <citation type="submission" date="2016-10" db="EMBL/GenBank/DDBJ databases">
        <authorList>
            <person name="de Groot N.N."/>
        </authorList>
    </citation>
    <scope>NUCLEOTIDE SEQUENCE [LARGE SCALE GENOMIC DNA]</scope>
    <source>
        <strain evidence="7 8">A52C2</strain>
    </source>
</reference>
<feature type="binding site" evidence="6">
    <location>
        <position position="222"/>
    </location>
    <ligand>
        <name>pyruvate</name>
        <dbReference type="ChEBI" id="CHEBI:15361"/>
    </ligand>
</feature>
<name>A0A1H9EET7_9HYPH</name>